<evidence type="ECO:0000313" key="2">
    <source>
        <dbReference type="Proteomes" id="UP000249229"/>
    </source>
</evidence>
<name>A0A2W5PG71_9SPHN</name>
<organism evidence="1 2">
    <name type="scientific">Sphingomonas taxi</name>
    <dbReference type="NCBI Taxonomy" id="1549858"/>
    <lineage>
        <taxon>Bacteria</taxon>
        <taxon>Pseudomonadati</taxon>
        <taxon>Pseudomonadota</taxon>
        <taxon>Alphaproteobacteria</taxon>
        <taxon>Sphingomonadales</taxon>
        <taxon>Sphingomonadaceae</taxon>
        <taxon>Sphingomonas</taxon>
    </lineage>
</organism>
<dbReference type="Proteomes" id="UP000249229">
    <property type="component" value="Unassembled WGS sequence"/>
</dbReference>
<reference evidence="1 2" key="1">
    <citation type="submission" date="2017-08" db="EMBL/GenBank/DDBJ databases">
        <title>Infants hospitalized years apart are colonized by the same room-sourced microbial strains.</title>
        <authorList>
            <person name="Brooks B."/>
            <person name="Olm M.R."/>
            <person name="Firek B.A."/>
            <person name="Baker R."/>
            <person name="Thomas B.C."/>
            <person name="Morowitz M.J."/>
            <person name="Banfield J.F."/>
        </authorList>
    </citation>
    <scope>NUCLEOTIDE SEQUENCE [LARGE SCALE GENOMIC DNA]</scope>
    <source>
        <strain evidence="1">S2_005_001_R1_22</strain>
    </source>
</reference>
<dbReference type="EMBL" id="QFQI01000001">
    <property type="protein sequence ID" value="PZQ63099.1"/>
    <property type="molecule type" value="Genomic_DNA"/>
</dbReference>
<proteinExistence type="predicted"/>
<protein>
    <submittedName>
        <fullName evidence="1">Uncharacterized protein</fullName>
    </submittedName>
</protein>
<dbReference type="AlphaFoldDB" id="A0A2W5PG71"/>
<sequence length="270" mass="29252">MTLAALLATLPPRIADPAFPSHLLGAFRRHSITFCNGLTDLTTRVFWFQSRTFTIDLRLPDGAATPVDQRQGWIGDTMWDPDAGEMAWQISSSYQPHDQWPEAARLLPIGNSVIEIAPSGAYVEDWRQQATQGPLLGLRLTAVTDAASGSSEAREGGLILAGAHGALAVARPTHAAAGMEDYEVSVALHGERVTWSTQAARYDAPLIPGTFALEPDGAVTLAQAERTLRFVVDAFVPDMTFGNETPCTDVAAAWWRREAAHLARHAVTLR</sequence>
<evidence type="ECO:0000313" key="1">
    <source>
        <dbReference type="EMBL" id="PZQ63099.1"/>
    </source>
</evidence>
<comment type="caution">
    <text evidence="1">The sequence shown here is derived from an EMBL/GenBank/DDBJ whole genome shotgun (WGS) entry which is preliminary data.</text>
</comment>
<gene>
    <name evidence="1" type="ORF">DI544_02710</name>
</gene>
<accession>A0A2W5PG71</accession>